<name>A0A914HSX9_GLORO</name>
<dbReference type="AlphaFoldDB" id="A0A914HSX9"/>
<evidence type="ECO:0000313" key="2">
    <source>
        <dbReference type="WBParaSite" id="Gr19_v10_g3674.t1"/>
    </source>
</evidence>
<keyword evidence="1" id="KW-1185">Reference proteome</keyword>
<dbReference type="Proteomes" id="UP000887572">
    <property type="component" value="Unplaced"/>
</dbReference>
<organism evidence="1 2">
    <name type="scientific">Globodera rostochiensis</name>
    <name type="common">Golden nematode worm</name>
    <name type="synonym">Heterodera rostochiensis</name>
    <dbReference type="NCBI Taxonomy" id="31243"/>
    <lineage>
        <taxon>Eukaryota</taxon>
        <taxon>Metazoa</taxon>
        <taxon>Ecdysozoa</taxon>
        <taxon>Nematoda</taxon>
        <taxon>Chromadorea</taxon>
        <taxon>Rhabditida</taxon>
        <taxon>Tylenchina</taxon>
        <taxon>Tylenchomorpha</taxon>
        <taxon>Tylenchoidea</taxon>
        <taxon>Heteroderidae</taxon>
        <taxon>Heteroderinae</taxon>
        <taxon>Globodera</taxon>
    </lineage>
</organism>
<reference evidence="2" key="1">
    <citation type="submission" date="2022-11" db="UniProtKB">
        <authorList>
            <consortium name="WormBaseParasite"/>
        </authorList>
    </citation>
    <scope>IDENTIFICATION</scope>
</reference>
<evidence type="ECO:0000313" key="1">
    <source>
        <dbReference type="Proteomes" id="UP000887572"/>
    </source>
</evidence>
<protein>
    <submittedName>
        <fullName evidence="2">ShKT domain-containing protein</fullName>
    </submittedName>
</protein>
<sequence>MTSSMIPSLGQGQLYGNCPPGNYADGSCATLHVCIDPHERCINGICCQPMDNMPFGYGSGFPLPAWHHGPIGSMIGGGPHGSCFDLEESCINFVQHCNVPSVTEVCTHTCGLCHNQPPYVPLPYGGGGGIMAG</sequence>
<accession>A0A914HSX9</accession>
<dbReference type="WBParaSite" id="Gr19_v10_g3674.t1">
    <property type="protein sequence ID" value="Gr19_v10_g3674.t1"/>
    <property type="gene ID" value="Gr19_v10_g3674"/>
</dbReference>
<proteinExistence type="predicted"/>